<protein>
    <submittedName>
        <fullName evidence="1">Terminase large subunit</fullName>
    </submittedName>
</protein>
<accession>A0ACD4NR38</accession>
<dbReference type="EMBL" id="CP113520">
    <property type="protein sequence ID" value="WAJ29318.1"/>
    <property type="molecule type" value="Genomic_DNA"/>
</dbReference>
<keyword evidence="2" id="KW-1185">Reference proteome</keyword>
<sequence length="561" mass="61383">MQSSWSTACPDWKERLLAGRPLVPSLPLFADEASRALRIFNRLRVPDVIGTPTMAEAAGPWFPPIVEALFGSYDAQIHRRMIKEVFLLVPKKNGKSSYAAAIMVVALIMNRRPEAEFLLIAPTKKIADIAFKQAWGILKLDPELTKLFKPQEHLRKITHRNSGASLEIKAADTDTITGSKSTGILVDETHVFATKPKAADIFVEIRGALAARPDGFMIQITTQSKEPPTGVFKAELATARDIRDGRLQLNRLAVLYELPEELAKDGGWKSEDRWGIVNPNLGRSVDLAYLRDALTTAERDGPHALTLLASQHFNVQIGTSLRDDAWAGAAYWQDAADDSITLDAIVERCDVAVVGIDGGGLDDLLGLSVVGRCRTTRDWLSWSRAWAQDDVLERRKEIVPKLLDLKEEGTLTICEAPTQDIEEVCSIVARLDDAGILAEKYAVGLDPVGVAALVDGLADVGIVGDRLAAVGQGFRLNGAILGAERKLKDGTLWHEGSQLMTWCVGNAKIEQRGSAVLMTKQAAGRAKIDPLIALLNAVQLMSRNPEPKKRSPYETRGIRMV</sequence>
<dbReference type="Proteomes" id="UP001163223">
    <property type="component" value="Chromosome"/>
</dbReference>
<name>A0ACD4NR38_9HYPH</name>
<gene>
    <name evidence="1" type="ORF">OXU80_03530</name>
</gene>
<proteinExistence type="predicted"/>
<reference evidence="1" key="1">
    <citation type="submission" date="2022-11" db="EMBL/GenBank/DDBJ databases">
        <title>beta-Carotene-producing bacterium, Jeongeuplla avenae sp. nov., alleviates the salt stress of Arabidopsis seedlings.</title>
        <authorList>
            <person name="Jiang L."/>
            <person name="Lee J."/>
        </authorList>
    </citation>
    <scope>NUCLEOTIDE SEQUENCE</scope>
    <source>
        <strain evidence="1">DY_R2A_6</strain>
    </source>
</reference>
<evidence type="ECO:0000313" key="1">
    <source>
        <dbReference type="EMBL" id="WAJ29318.1"/>
    </source>
</evidence>
<organism evidence="1 2">
    <name type="scientific">Antarcticirhabdus aurantiaca</name>
    <dbReference type="NCBI Taxonomy" id="2606717"/>
    <lineage>
        <taxon>Bacteria</taxon>
        <taxon>Pseudomonadati</taxon>
        <taxon>Pseudomonadota</taxon>
        <taxon>Alphaproteobacteria</taxon>
        <taxon>Hyphomicrobiales</taxon>
        <taxon>Aurantimonadaceae</taxon>
        <taxon>Antarcticirhabdus</taxon>
    </lineage>
</organism>
<evidence type="ECO:0000313" key="2">
    <source>
        <dbReference type="Proteomes" id="UP001163223"/>
    </source>
</evidence>